<dbReference type="OMA" id="CATHFGA"/>
<name>C1E7W4_MICCC</name>
<comment type="subcellular location">
    <subcellularLocation>
        <location evidence="1 11">Endoplasmic reticulum membrane</location>
        <topology evidence="1 11">Multi-pass membrane protein</topology>
    </subcellularLocation>
</comment>
<dbReference type="Pfam" id="PF03982">
    <property type="entry name" value="DAGAT"/>
    <property type="match status" value="1"/>
</dbReference>
<keyword evidence="9" id="KW-0472">Membrane</keyword>
<gene>
    <name evidence="12" type="ORF">MICPUN_82855</name>
</gene>
<keyword evidence="8" id="KW-0443">Lipid metabolism</keyword>
<keyword evidence="13" id="KW-1185">Reference proteome</keyword>
<dbReference type="AlphaFoldDB" id="C1E7W4"/>
<dbReference type="EC" id="2.3.1.-" evidence="11"/>
<dbReference type="STRING" id="296587.C1E7W4"/>
<keyword evidence="10" id="KW-0012">Acyltransferase</keyword>
<dbReference type="InterPro" id="IPR007130">
    <property type="entry name" value="DAGAT"/>
</dbReference>
<dbReference type="GeneID" id="8244435"/>
<dbReference type="EMBL" id="CP001327">
    <property type="protein sequence ID" value="ACO64050.1"/>
    <property type="molecule type" value="Genomic_DNA"/>
</dbReference>
<evidence type="ECO:0000256" key="6">
    <source>
        <dbReference type="ARBA" id="ARBA00022824"/>
    </source>
</evidence>
<keyword evidence="6 11" id="KW-0256">Endoplasmic reticulum</keyword>
<keyword evidence="5" id="KW-0812">Transmembrane</keyword>
<keyword evidence="4 11" id="KW-0808">Transferase</keyword>
<keyword evidence="7" id="KW-1133">Transmembrane helix</keyword>
<dbReference type="CDD" id="cd07987">
    <property type="entry name" value="LPLAT_MGAT-like"/>
    <property type="match status" value="1"/>
</dbReference>
<evidence type="ECO:0000256" key="5">
    <source>
        <dbReference type="ARBA" id="ARBA00022692"/>
    </source>
</evidence>
<evidence type="ECO:0000256" key="11">
    <source>
        <dbReference type="RuleBase" id="RU367023"/>
    </source>
</evidence>
<keyword evidence="3" id="KW-0444">Lipid biosynthesis</keyword>
<evidence type="ECO:0000256" key="3">
    <source>
        <dbReference type="ARBA" id="ARBA00022516"/>
    </source>
</evidence>
<dbReference type="InParanoid" id="C1E7W4"/>
<dbReference type="PANTHER" id="PTHR12317:SF34">
    <property type="entry name" value="ACYLTRANSFERASE"/>
    <property type="match status" value="1"/>
</dbReference>
<evidence type="ECO:0000256" key="1">
    <source>
        <dbReference type="ARBA" id="ARBA00004477"/>
    </source>
</evidence>
<dbReference type="GO" id="GO:0004144">
    <property type="term" value="F:diacylglycerol O-acyltransferase activity"/>
    <property type="evidence" value="ECO:0007669"/>
    <property type="project" value="UniProtKB-ARBA"/>
</dbReference>
<dbReference type="Proteomes" id="UP000002009">
    <property type="component" value="Chromosome 6"/>
</dbReference>
<dbReference type="KEGG" id="mis:MICPUN_82855"/>
<evidence type="ECO:0000313" key="12">
    <source>
        <dbReference type="EMBL" id="ACO64050.1"/>
    </source>
</evidence>
<dbReference type="eggNOG" id="KOG0831">
    <property type="taxonomic scope" value="Eukaryota"/>
</dbReference>
<evidence type="ECO:0000256" key="4">
    <source>
        <dbReference type="ARBA" id="ARBA00022679"/>
    </source>
</evidence>
<evidence type="ECO:0000256" key="8">
    <source>
        <dbReference type="ARBA" id="ARBA00023098"/>
    </source>
</evidence>
<sequence>MLLVLHVIHAPHLLLIAIIATVLIAAPSLAWSATTFAILGVAYSPTFIGAPGSTGMRTWTAFQLWATRVVEDAARRWHGECRVVRDGSWRKSKREERRYIFGYHPHGMYPAAACWFHLTPQFASLFPSVPPPVTLGASVIFRVPILRDVAMWAGARNVSRNVFLKSLREQGAVVLCPGGQAELVEHVGGDGDDVVTLCTRHRGFIRIAIEENAHLVPVFVFGESQATRNIIKWKAAQRWTYKRLGFPMPFLPGGFKGFLPIPAPLPLSFVVGEPIKVPEPGPGGTALEEDVLRTCDEYYQRIRDLFERYKVSSGFPHLRLVFKDD</sequence>
<protein>
    <recommendedName>
        <fullName evidence="11">Acyltransferase</fullName>
        <ecNumber evidence="11">2.3.1.-</ecNumber>
    </recommendedName>
</protein>
<dbReference type="RefSeq" id="XP_002502792.1">
    <property type="nucleotide sequence ID" value="XM_002502746.1"/>
</dbReference>
<proteinExistence type="inferred from homology"/>
<dbReference type="GO" id="GO:0006629">
    <property type="term" value="P:lipid metabolic process"/>
    <property type="evidence" value="ECO:0007669"/>
    <property type="project" value="UniProtKB-KW"/>
</dbReference>
<evidence type="ECO:0000256" key="9">
    <source>
        <dbReference type="ARBA" id="ARBA00023136"/>
    </source>
</evidence>
<organism evidence="12 13">
    <name type="scientific">Micromonas commoda (strain RCC299 / NOUM17 / CCMP2709)</name>
    <name type="common">Picoplanktonic green alga</name>
    <dbReference type="NCBI Taxonomy" id="296587"/>
    <lineage>
        <taxon>Eukaryota</taxon>
        <taxon>Viridiplantae</taxon>
        <taxon>Chlorophyta</taxon>
        <taxon>Mamiellophyceae</taxon>
        <taxon>Mamiellales</taxon>
        <taxon>Mamiellaceae</taxon>
        <taxon>Micromonas</taxon>
    </lineage>
</organism>
<evidence type="ECO:0000256" key="7">
    <source>
        <dbReference type="ARBA" id="ARBA00022989"/>
    </source>
</evidence>
<dbReference type="PANTHER" id="PTHR12317">
    <property type="entry name" value="DIACYLGLYCEROL O-ACYLTRANSFERASE"/>
    <property type="match status" value="1"/>
</dbReference>
<evidence type="ECO:0000256" key="10">
    <source>
        <dbReference type="ARBA" id="ARBA00023315"/>
    </source>
</evidence>
<comment type="similarity">
    <text evidence="2 11">Belongs to the diacylglycerol acyltransferase family.</text>
</comment>
<dbReference type="OrthoDB" id="264532at2759"/>
<dbReference type="GO" id="GO:0005789">
    <property type="term" value="C:endoplasmic reticulum membrane"/>
    <property type="evidence" value="ECO:0007669"/>
    <property type="project" value="UniProtKB-SubCell"/>
</dbReference>
<evidence type="ECO:0000256" key="2">
    <source>
        <dbReference type="ARBA" id="ARBA00005420"/>
    </source>
</evidence>
<evidence type="ECO:0000313" key="13">
    <source>
        <dbReference type="Proteomes" id="UP000002009"/>
    </source>
</evidence>
<accession>C1E7W4</accession>
<reference evidence="12 13" key="1">
    <citation type="journal article" date="2009" name="Science">
        <title>Green evolution and dynamic adaptations revealed by genomes of the marine picoeukaryotes Micromonas.</title>
        <authorList>
            <person name="Worden A.Z."/>
            <person name="Lee J.H."/>
            <person name="Mock T."/>
            <person name="Rouze P."/>
            <person name="Simmons M.P."/>
            <person name="Aerts A.L."/>
            <person name="Allen A.E."/>
            <person name="Cuvelier M.L."/>
            <person name="Derelle E."/>
            <person name="Everett M.V."/>
            <person name="Foulon E."/>
            <person name="Grimwood J."/>
            <person name="Gundlach H."/>
            <person name="Henrissat B."/>
            <person name="Napoli C."/>
            <person name="McDonald S.M."/>
            <person name="Parker M.S."/>
            <person name="Rombauts S."/>
            <person name="Salamov A."/>
            <person name="Von Dassow P."/>
            <person name="Badger J.H."/>
            <person name="Coutinho P.M."/>
            <person name="Demir E."/>
            <person name="Dubchak I."/>
            <person name="Gentemann C."/>
            <person name="Eikrem W."/>
            <person name="Gready J.E."/>
            <person name="John U."/>
            <person name="Lanier W."/>
            <person name="Lindquist E.A."/>
            <person name="Lucas S."/>
            <person name="Mayer K.F."/>
            <person name="Moreau H."/>
            <person name="Not F."/>
            <person name="Otillar R."/>
            <person name="Panaud O."/>
            <person name="Pangilinan J."/>
            <person name="Paulsen I."/>
            <person name="Piegu B."/>
            <person name="Poliakov A."/>
            <person name="Robbens S."/>
            <person name="Schmutz J."/>
            <person name="Toulza E."/>
            <person name="Wyss T."/>
            <person name="Zelensky A."/>
            <person name="Zhou K."/>
            <person name="Armbrust E.V."/>
            <person name="Bhattacharya D."/>
            <person name="Goodenough U.W."/>
            <person name="Van de Peer Y."/>
            <person name="Grigoriev I.V."/>
        </authorList>
    </citation>
    <scope>NUCLEOTIDE SEQUENCE [LARGE SCALE GENOMIC DNA]</scope>
    <source>
        <strain evidence="13">RCC299 / NOUM17</strain>
    </source>
</reference>